<evidence type="ECO:0000313" key="2">
    <source>
        <dbReference type="EMBL" id="KAK2965392.1"/>
    </source>
</evidence>
<evidence type="ECO:0000313" key="3">
    <source>
        <dbReference type="Proteomes" id="UP001187471"/>
    </source>
</evidence>
<sequence>MKLEGIGMFLEAGRKSRRVNEAIKVFDELENSNSKVDIISYNSLINCLGKNGDLDEAHMRN</sequence>
<dbReference type="Gene3D" id="1.25.40.10">
    <property type="entry name" value="Tetratricopeptide repeat domain"/>
    <property type="match status" value="1"/>
</dbReference>
<comment type="caution">
    <text evidence="2">The sequence shown here is derived from an EMBL/GenBank/DDBJ whole genome shotgun (WGS) entry which is preliminary data.</text>
</comment>
<dbReference type="Proteomes" id="UP001187471">
    <property type="component" value="Unassembled WGS sequence"/>
</dbReference>
<name>A0AA88QAL3_9ASTE</name>
<evidence type="ECO:0000256" key="1">
    <source>
        <dbReference type="ARBA" id="ARBA00022737"/>
    </source>
</evidence>
<reference evidence="2" key="1">
    <citation type="submission" date="2022-12" db="EMBL/GenBank/DDBJ databases">
        <title>Draft genome assemblies for two species of Escallonia (Escalloniales).</title>
        <authorList>
            <person name="Chanderbali A."/>
            <person name="Dervinis C."/>
            <person name="Anghel I."/>
            <person name="Soltis D."/>
            <person name="Soltis P."/>
            <person name="Zapata F."/>
        </authorList>
    </citation>
    <scope>NUCLEOTIDE SEQUENCE</scope>
    <source>
        <strain evidence="2">UCBG92.1500</strain>
        <tissue evidence="2">Leaf</tissue>
    </source>
</reference>
<evidence type="ECO:0008006" key="4">
    <source>
        <dbReference type="Google" id="ProtNLM"/>
    </source>
</evidence>
<dbReference type="EMBL" id="JAVXUO010003223">
    <property type="protein sequence ID" value="KAK2965392.1"/>
    <property type="molecule type" value="Genomic_DNA"/>
</dbReference>
<dbReference type="InterPro" id="IPR011990">
    <property type="entry name" value="TPR-like_helical_dom_sf"/>
</dbReference>
<dbReference type="NCBIfam" id="TIGR00756">
    <property type="entry name" value="PPR"/>
    <property type="match status" value="1"/>
</dbReference>
<dbReference type="InterPro" id="IPR002885">
    <property type="entry name" value="PPR_rpt"/>
</dbReference>
<dbReference type="AlphaFoldDB" id="A0AA88QAL3"/>
<keyword evidence="1" id="KW-0677">Repeat</keyword>
<dbReference type="Pfam" id="PF01535">
    <property type="entry name" value="PPR"/>
    <property type="match status" value="1"/>
</dbReference>
<proteinExistence type="predicted"/>
<protein>
    <recommendedName>
        <fullName evidence="4">Pentatricopeptide repeat-containing protein</fullName>
    </recommendedName>
</protein>
<keyword evidence="3" id="KW-1185">Reference proteome</keyword>
<gene>
    <name evidence="2" type="ORF">RJ640_001469</name>
</gene>
<dbReference type="Pfam" id="PF12854">
    <property type="entry name" value="PPR_1"/>
    <property type="match status" value="1"/>
</dbReference>
<organism evidence="2 3">
    <name type="scientific">Escallonia rubra</name>
    <dbReference type="NCBI Taxonomy" id="112253"/>
    <lineage>
        <taxon>Eukaryota</taxon>
        <taxon>Viridiplantae</taxon>
        <taxon>Streptophyta</taxon>
        <taxon>Embryophyta</taxon>
        <taxon>Tracheophyta</taxon>
        <taxon>Spermatophyta</taxon>
        <taxon>Magnoliopsida</taxon>
        <taxon>eudicotyledons</taxon>
        <taxon>Gunneridae</taxon>
        <taxon>Pentapetalae</taxon>
        <taxon>asterids</taxon>
        <taxon>campanulids</taxon>
        <taxon>Escalloniales</taxon>
        <taxon>Escalloniaceae</taxon>
        <taxon>Escallonia</taxon>
    </lineage>
</organism>
<accession>A0AA88QAL3</accession>